<accession>A0A853FG04</accession>
<gene>
    <name evidence="8" type="ORF">H0A68_17025</name>
</gene>
<evidence type="ECO:0000256" key="5">
    <source>
        <dbReference type="ARBA" id="ARBA00022989"/>
    </source>
</evidence>
<keyword evidence="6 7" id="KW-0472">Membrane</keyword>
<sequence length="136" mass="14237">MSSSNQEDLGKLILRLVVGILMLFHGISKLTNGVSGIEGMVASHGLPGFLGWGVYIGEVIAPLLLIAGIYARAGGLLVAINMIVAILLVHTGQLYLLSKTGGWQLELQGLYLFCGLAIALLGAGRYSLGGSSGRWN</sequence>
<comment type="caution">
    <text evidence="8">The sequence shown here is derived from an EMBL/GenBank/DDBJ whole genome shotgun (WGS) entry which is preliminary data.</text>
</comment>
<dbReference type="GO" id="GO:0005886">
    <property type="term" value="C:plasma membrane"/>
    <property type="evidence" value="ECO:0007669"/>
    <property type="project" value="UniProtKB-SubCell"/>
</dbReference>
<dbReference type="RefSeq" id="WP_129970835.1">
    <property type="nucleotide sequence ID" value="NZ_JACCEW010000006.1"/>
</dbReference>
<feature type="transmembrane region" description="Helical" evidence="7">
    <location>
        <begin position="109"/>
        <end position="128"/>
    </location>
</feature>
<keyword evidence="4 7" id="KW-0812">Transmembrane</keyword>
<organism evidence="8 9">
    <name type="scientific">Allopusillimonas soli</name>
    <dbReference type="NCBI Taxonomy" id="659016"/>
    <lineage>
        <taxon>Bacteria</taxon>
        <taxon>Pseudomonadati</taxon>
        <taxon>Pseudomonadota</taxon>
        <taxon>Betaproteobacteria</taxon>
        <taxon>Burkholderiales</taxon>
        <taxon>Alcaligenaceae</taxon>
        <taxon>Allopusillimonas</taxon>
    </lineage>
</organism>
<dbReference type="AlphaFoldDB" id="A0A853FG04"/>
<evidence type="ECO:0000256" key="4">
    <source>
        <dbReference type="ARBA" id="ARBA00022692"/>
    </source>
</evidence>
<dbReference type="PANTHER" id="PTHR33452">
    <property type="entry name" value="OXIDOREDUCTASE CATD-RELATED"/>
    <property type="match status" value="1"/>
</dbReference>
<dbReference type="PANTHER" id="PTHR33452:SF1">
    <property type="entry name" value="INNER MEMBRANE PROTEIN YPHA-RELATED"/>
    <property type="match status" value="1"/>
</dbReference>
<feature type="transmembrane region" description="Helical" evidence="7">
    <location>
        <begin position="48"/>
        <end position="69"/>
    </location>
</feature>
<dbReference type="InterPro" id="IPR032808">
    <property type="entry name" value="DoxX"/>
</dbReference>
<evidence type="ECO:0000256" key="2">
    <source>
        <dbReference type="ARBA" id="ARBA00006679"/>
    </source>
</evidence>
<reference evidence="8 9" key="1">
    <citation type="submission" date="2020-07" db="EMBL/GenBank/DDBJ databases">
        <title>Taxonomic revisions and descriptions of new bacterial species based on genomic comparisons in the high-G+C-content subgroup of the family Alcaligenaceae.</title>
        <authorList>
            <person name="Szabo A."/>
            <person name="Felfoldi T."/>
        </authorList>
    </citation>
    <scope>NUCLEOTIDE SEQUENCE [LARGE SCALE GENOMIC DNA]</scope>
    <source>
        <strain evidence="8 9">DSM 25264</strain>
    </source>
</reference>
<dbReference type="InterPro" id="IPR051907">
    <property type="entry name" value="DoxX-like_oxidoreductase"/>
</dbReference>
<keyword evidence="5 7" id="KW-1133">Transmembrane helix</keyword>
<evidence type="ECO:0000313" key="8">
    <source>
        <dbReference type="EMBL" id="NYT38588.1"/>
    </source>
</evidence>
<comment type="subcellular location">
    <subcellularLocation>
        <location evidence="1">Cell membrane</location>
        <topology evidence="1">Multi-pass membrane protein</topology>
    </subcellularLocation>
</comment>
<dbReference type="OrthoDB" id="280866at2"/>
<evidence type="ECO:0000256" key="3">
    <source>
        <dbReference type="ARBA" id="ARBA00022475"/>
    </source>
</evidence>
<protein>
    <submittedName>
        <fullName evidence="8">DoxX family protein</fullName>
    </submittedName>
</protein>
<feature type="transmembrane region" description="Helical" evidence="7">
    <location>
        <begin position="12"/>
        <end position="28"/>
    </location>
</feature>
<feature type="transmembrane region" description="Helical" evidence="7">
    <location>
        <begin position="76"/>
        <end position="97"/>
    </location>
</feature>
<dbReference type="EMBL" id="JACCEW010000006">
    <property type="protein sequence ID" value="NYT38588.1"/>
    <property type="molecule type" value="Genomic_DNA"/>
</dbReference>
<name>A0A853FG04_9BURK</name>
<keyword evidence="9" id="KW-1185">Reference proteome</keyword>
<keyword evidence="3" id="KW-1003">Cell membrane</keyword>
<evidence type="ECO:0000256" key="7">
    <source>
        <dbReference type="SAM" id="Phobius"/>
    </source>
</evidence>
<evidence type="ECO:0000256" key="1">
    <source>
        <dbReference type="ARBA" id="ARBA00004651"/>
    </source>
</evidence>
<dbReference type="Proteomes" id="UP000580517">
    <property type="component" value="Unassembled WGS sequence"/>
</dbReference>
<evidence type="ECO:0000256" key="6">
    <source>
        <dbReference type="ARBA" id="ARBA00023136"/>
    </source>
</evidence>
<proteinExistence type="inferred from homology"/>
<dbReference type="Pfam" id="PF07681">
    <property type="entry name" value="DoxX"/>
    <property type="match status" value="1"/>
</dbReference>
<evidence type="ECO:0000313" key="9">
    <source>
        <dbReference type="Proteomes" id="UP000580517"/>
    </source>
</evidence>
<comment type="similarity">
    <text evidence="2">Belongs to the DoxX family.</text>
</comment>